<dbReference type="InterPro" id="IPR045036">
    <property type="entry name" value="Spartin-like"/>
</dbReference>
<protein>
    <recommendedName>
        <fullName evidence="1">Senescence domain-containing protein</fullName>
    </recommendedName>
</protein>
<accession>A0A8H7BIW8</accession>
<dbReference type="OrthoDB" id="20821at2759"/>
<feature type="domain" description="Senescence" evidence="1">
    <location>
        <begin position="198"/>
        <end position="375"/>
    </location>
</feature>
<evidence type="ECO:0000313" key="3">
    <source>
        <dbReference type="Proteomes" id="UP000605846"/>
    </source>
</evidence>
<dbReference type="Proteomes" id="UP000605846">
    <property type="component" value="Unassembled WGS sequence"/>
</dbReference>
<dbReference type="PANTHER" id="PTHR21068:SF43">
    <property type="entry name" value="SPARTIN"/>
    <property type="match status" value="1"/>
</dbReference>
<dbReference type="AlphaFoldDB" id="A0A8H7BIW8"/>
<keyword evidence="3" id="KW-1185">Reference proteome</keyword>
<proteinExistence type="predicted"/>
<comment type="caution">
    <text evidence="2">The sequence shown here is derived from an EMBL/GenBank/DDBJ whole genome shotgun (WGS) entry which is preliminary data.</text>
</comment>
<dbReference type="GO" id="GO:0005886">
    <property type="term" value="C:plasma membrane"/>
    <property type="evidence" value="ECO:0007669"/>
    <property type="project" value="TreeGrafter"/>
</dbReference>
<dbReference type="EMBL" id="JABAYA010000151">
    <property type="protein sequence ID" value="KAF7723463.1"/>
    <property type="molecule type" value="Genomic_DNA"/>
</dbReference>
<dbReference type="InterPro" id="IPR009686">
    <property type="entry name" value="Senescence/spartin_C"/>
</dbReference>
<dbReference type="Pfam" id="PF06911">
    <property type="entry name" value="Senescence"/>
    <property type="match status" value="1"/>
</dbReference>
<dbReference type="GO" id="GO:0051301">
    <property type="term" value="P:cell division"/>
    <property type="evidence" value="ECO:0007669"/>
    <property type="project" value="TreeGrafter"/>
</dbReference>
<organism evidence="2 3">
    <name type="scientific">Apophysomyces ossiformis</name>
    <dbReference type="NCBI Taxonomy" id="679940"/>
    <lineage>
        <taxon>Eukaryota</taxon>
        <taxon>Fungi</taxon>
        <taxon>Fungi incertae sedis</taxon>
        <taxon>Mucoromycota</taxon>
        <taxon>Mucoromycotina</taxon>
        <taxon>Mucoromycetes</taxon>
        <taxon>Mucorales</taxon>
        <taxon>Mucorineae</taxon>
        <taxon>Mucoraceae</taxon>
        <taxon>Apophysomyces</taxon>
    </lineage>
</organism>
<name>A0A8H7BIW8_9FUNG</name>
<sequence>MAIVPYTPPADSFDPKDLSIICAVDAVALMSYVEQNLASYGIGNVVVYLAAESQAIVLRFQDYTIPLSIVLVPQSKAWITDEQVLVLPRLEGGLWRIDCSTSDPAAFTLLQDVLTYFIQLENRHHMRNVIAKVDPVSCHVTEIVAKDVRMDVEDQELDSADDFMATECESGRKLPVILDDSDPSRARRVKLMYKSGDSMVAGSGRVAQVLVEAGHILAKTIQHGSKSLEEKLEPANNPLQLTDKERKVLETIHDTTSTVSKVATGFFDKLLSTTAAGIQSVCQPSTSTDPLRNATYHLGASVVQAAANVIGGVVTASTAVLASSRDGMVDIVHKKYGSDAGFAVKKTLGSTGHVLDTLVYFDGRGISRHVLVRGAHEFAAAHRAAAGTTSRRETMFVSPELTDEMKSVSKT</sequence>
<evidence type="ECO:0000259" key="1">
    <source>
        <dbReference type="Pfam" id="PF06911"/>
    </source>
</evidence>
<dbReference type="PANTHER" id="PTHR21068">
    <property type="entry name" value="SPARTIN"/>
    <property type="match status" value="1"/>
</dbReference>
<evidence type="ECO:0000313" key="2">
    <source>
        <dbReference type="EMBL" id="KAF7723463.1"/>
    </source>
</evidence>
<gene>
    <name evidence="2" type="ORF">EC973_002017</name>
</gene>
<reference evidence="2" key="1">
    <citation type="submission" date="2020-01" db="EMBL/GenBank/DDBJ databases">
        <title>Genome Sequencing of Three Apophysomyces-Like Fungal Strains Confirms a Novel Fungal Genus in the Mucoromycota with divergent Burkholderia-like Endosymbiotic Bacteria.</title>
        <authorList>
            <person name="Stajich J.E."/>
            <person name="Macias A.M."/>
            <person name="Carter-House D."/>
            <person name="Lovett B."/>
            <person name="Kasson L.R."/>
            <person name="Berry K."/>
            <person name="Grigoriev I."/>
            <person name="Chang Y."/>
            <person name="Spatafora J."/>
            <person name="Kasson M.T."/>
        </authorList>
    </citation>
    <scope>NUCLEOTIDE SEQUENCE</scope>
    <source>
        <strain evidence="2">NRRL A-21654</strain>
    </source>
</reference>